<evidence type="ECO:0000313" key="1">
    <source>
        <dbReference type="EMBL" id="MFC5053607.1"/>
    </source>
</evidence>
<organism evidence="1 2">
    <name type="scientific">Saccharothrix xinjiangensis</name>
    <dbReference type="NCBI Taxonomy" id="204798"/>
    <lineage>
        <taxon>Bacteria</taxon>
        <taxon>Bacillati</taxon>
        <taxon>Actinomycetota</taxon>
        <taxon>Actinomycetes</taxon>
        <taxon>Pseudonocardiales</taxon>
        <taxon>Pseudonocardiaceae</taxon>
        <taxon>Saccharothrix</taxon>
    </lineage>
</organism>
<accession>A0ABV9XW06</accession>
<sequence>MRDRVSIRKTAPGTWTITRPRAGFGGPEVLTAESQAAAVARLDRIRAALHVGSTVVQIERRQHATDALNPVSPWTPLWVPGTEPHVLPYNQP</sequence>
<dbReference type="Proteomes" id="UP001595833">
    <property type="component" value="Unassembled WGS sequence"/>
</dbReference>
<evidence type="ECO:0000313" key="2">
    <source>
        <dbReference type="Proteomes" id="UP001595833"/>
    </source>
</evidence>
<dbReference type="EMBL" id="JBHSJB010000007">
    <property type="protein sequence ID" value="MFC5053607.1"/>
    <property type="molecule type" value="Genomic_DNA"/>
</dbReference>
<reference evidence="2" key="1">
    <citation type="journal article" date="2019" name="Int. J. Syst. Evol. Microbiol.">
        <title>The Global Catalogue of Microorganisms (GCM) 10K type strain sequencing project: providing services to taxonomists for standard genome sequencing and annotation.</title>
        <authorList>
            <consortium name="The Broad Institute Genomics Platform"/>
            <consortium name="The Broad Institute Genome Sequencing Center for Infectious Disease"/>
            <person name="Wu L."/>
            <person name="Ma J."/>
        </authorList>
    </citation>
    <scope>NUCLEOTIDE SEQUENCE [LARGE SCALE GENOMIC DNA]</scope>
    <source>
        <strain evidence="2">KCTC 12848</strain>
    </source>
</reference>
<dbReference type="RefSeq" id="WP_344036466.1">
    <property type="nucleotide sequence ID" value="NZ_BAAAKE010000005.1"/>
</dbReference>
<gene>
    <name evidence="1" type="ORF">ACFPFM_07530</name>
</gene>
<keyword evidence="2" id="KW-1185">Reference proteome</keyword>
<name>A0ABV9XW06_9PSEU</name>
<evidence type="ECO:0008006" key="3">
    <source>
        <dbReference type="Google" id="ProtNLM"/>
    </source>
</evidence>
<proteinExistence type="predicted"/>
<comment type="caution">
    <text evidence="1">The sequence shown here is derived from an EMBL/GenBank/DDBJ whole genome shotgun (WGS) entry which is preliminary data.</text>
</comment>
<protein>
    <recommendedName>
        <fullName evidence="3">DUF2188 domain-containing protein</fullName>
    </recommendedName>
</protein>